<feature type="non-terminal residue" evidence="1">
    <location>
        <position position="62"/>
    </location>
</feature>
<evidence type="ECO:0000313" key="2">
    <source>
        <dbReference type="Proteomes" id="UP001341840"/>
    </source>
</evidence>
<dbReference type="EMBL" id="JASCZI010037607">
    <property type="protein sequence ID" value="MED6129823.1"/>
    <property type="molecule type" value="Genomic_DNA"/>
</dbReference>
<keyword evidence="2" id="KW-1185">Reference proteome</keyword>
<protein>
    <submittedName>
        <fullName evidence="1">Uncharacterized protein</fullName>
    </submittedName>
</protein>
<sequence>RKSGPTLLRHPRRIFTSSVRIWPRMPRRLLLPLRVLSRPNWQSFFPTSIRIRSVSSRTSWTG</sequence>
<gene>
    <name evidence="1" type="ORF">PIB30_111790</name>
</gene>
<proteinExistence type="predicted"/>
<comment type="caution">
    <text evidence="1">The sequence shown here is derived from an EMBL/GenBank/DDBJ whole genome shotgun (WGS) entry which is preliminary data.</text>
</comment>
<reference evidence="1 2" key="1">
    <citation type="journal article" date="2023" name="Plants (Basel)">
        <title>Bridging the Gap: Combining Genomics and Transcriptomics Approaches to Understand Stylosanthes scabra, an Orphan Legume from the Brazilian Caatinga.</title>
        <authorList>
            <person name="Ferreira-Neto J.R.C."/>
            <person name="da Silva M.D."/>
            <person name="Binneck E."/>
            <person name="de Melo N.F."/>
            <person name="da Silva R.H."/>
            <person name="de Melo A.L.T.M."/>
            <person name="Pandolfi V."/>
            <person name="Bustamante F.O."/>
            <person name="Brasileiro-Vidal A.C."/>
            <person name="Benko-Iseppon A.M."/>
        </authorList>
    </citation>
    <scope>NUCLEOTIDE SEQUENCE [LARGE SCALE GENOMIC DNA]</scope>
    <source>
        <tissue evidence="1">Leaves</tissue>
    </source>
</reference>
<dbReference type="Proteomes" id="UP001341840">
    <property type="component" value="Unassembled WGS sequence"/>
</dbReference>
<name>A0ABU6S0T0_9FABA</name>
<organism evidence="1 2">
    <name type="scientific">Stylosanthes scabra</name>
    <dbReference type="NCBI Taxonomy" id="79078"/>
    <lineage>
        <taxon>Eukaryota</taxon>
        <taxon>Viridiplantae</taxon>
        <taxon>Streptophyta</taxon>
        <taxon>Embryophyta</taxon>
        <taxon>Tracheophyta</taxon>
        <taxon>Spermatophyta</taxon>
        <taxon>Magnoliopsida</taxon>
        <taxon>eudicotyledons</taxon>
        <taxon>Gunneridae</taxon>
        <taxon>Pentapetalae</taxon>
        <taxon>rosids</taxon>
        <taxon>fabids</taxon>
        <taxon>Fabales</taxon>
        <taxon>Fabaceae</taxon>
        <taxon>Papilionoideae</taxon>
        <taxon>50 kb inversion clade</taxon>
        <taxon>dalbergioids sensu lato</taxon>
        <taxon>Dalbergieae</taxon>
        <taxon>Pterocarpus clade</taxon>
        <taxon>Stylosanthes</taxon>
    </lineage>
</organism>
<evidence type="ECO:0000313" key="1">
    <source>
        <dbReference type="EMBL" id="MED6129823.1"/>
    </source>
</evidence>
<accession>A0ABU6S0T0</accession>
<feature type="non-terminal residue" evidence="1">
    <location>
        <position position="1"/>
    </location>
</feature>